<organism evidence="3 4">
    <name type="scientific">Cohnella fermenti</name>
    <dbReference type="NCBI Taxonomy" id="2565925"/>
    <lineage>
        <taxon>Bacteria</taxon>
        <taxon>Bacillati</taxon>
        <taxon>Bacillota</taxon>
        <taxon>Bacilli</taxon>
        <taxon>Bacillales</taxon>
        <taxon>Paenibacillaceae</taxon>
        <taxon>Cohnella</taxon>
    </lineage>
</organism>
<sequence>MRKSKTAFSWLIAVLAVTLVVSGCSQGSNNSSSSPSSSATEASNEGDTSGRLTDKDVEFTIAMSENSLQPINADSPSLKVIYEKTGIKLKPVIIPGADYATKMNTLLVSGELPDFFLLWGEPMDIYDTGALLPMRELIKENAPELQKYYDTVENLDRTMIMDDIYTLPMIRADENYEKGTLPIIRTDLLEEQGLETPTTWDELYEVLLKLRDAYPDSIPYGARGDNRLLVDTLSPLRSLGAHYDLYPNADGNWELGRAQTSYKKALELYNKMYENKILDNEYLLVDTQAWLEGLSSGKYLFFYDNPVFIDRVTQPLKQIQPNAKFEPLPILANDEGERKNYKQPDHYFNRWGVNKRVSDPELAVKFLNWLYSEEGMLALNYGEEGVHYELDSAGQPQWKQEIVDKYSNVENPFYTIQSDIGIGELFFTPVWKSSAADQFKTTDEGSISPLYIHNMYKDDPAIISIPQLPPFTQEEGAELKEIRQAINDYSLVQLNKFVSGAKDLSEFEQFAKEIMDKGGSRMEQIANEAEKRFQESK</sequence>
<dbReference type="EMBL" id="SSOB01000018">
    <property type="protein sequence ID" value="THF77759.1"/>
    <property type="molecule type" value="Genomic_DNA"/>
</dbReference>
<keyword evidence="4" id="KW-1185">Reference proteome</keyword>
<evidence type="ECO:0000256" key="1">
    <source>
        <dbReference type="SAM" id="MobiDB-lite"/>
    </source>
</evidence>
<dbReference type="SUPFAM" id="SSF53850">
    <property type="entry name" value="Periplasmic binding protein-like II"/>
    <property type="match status" value="1"/>
</dbReference>
<dbReference type="Gene3D" id="3.40.190.10">
    <property type="entry name" value="Periplasmic binding protein-like II"/>
    <property type="match status" value="2"/>
</dbReference>
<name>A0A4S4BSB9_9BACL</name>
<dbReference type="RefSeq" id="WP_136370733.1">
    <property type="nucleotide sequence ID" value="NZ_SSOB01000018.1"/>
</dbReference>
<accession>A0A4S4BSB9</accession>
<dbReference type="OrthoDB" id="9787283at2"/>
<gene>
    <name evidence="3" type="ORF">E6C55_15575</name>
</gene>
<reference evidence="3 4" key="1">
    <citation type="submission" date="2019-04" db="EMBL/GenBank/DDBJ databases">
        <title>Cohnella sp. nov. isolated from preserved vegetables.</title>
        <authorList>
            <person name="Lin S.-Y."/>
            <person name="Hung M.-H."/>
            <person name="Young C.-C."/>
        </authorList>
    </citation>
    <scope>NUCLEOTIDE SEQUENCE [LARGE SCALE GENOMIC DNA]</scope>
    <source>
        <strain evidence="3 4">CC-MHH1044</strain>
    </source>
</reference>
<dbReference type="AlphaFoldDB" id="A0A4S4BSB9"/>
<dbReference type="PROSITE" id="PS51257">
    <property type="entry name" value="PROKAR_LIPOPROTEIN"/>
    <property type="match status" value="1"/>
</dbReference>
<feature type="chain" id="PRO_5039101066" evidence="2">
    <location>
        <begin position="28"/>
        <end position="537"/>
    </location>
</feature>
<feature type="signal peptide" evidence="2">
    <location>
        <begin position="1"/>
        <end position="27"/>
    </location>
</feature>
<dbReference type="Proteomes" id="UP000310636">
    <property type="component" value="Unassembled WGS sequence"/>
</dbReference>
<dbReference type="PANTHER" id="PTHR43649">
    <property type="entry name" value="ARABINOSE-BINDING PROTEIN-RELATED"/>
    <property type="match status" value="1"/>
</dbReference>
<feature type="compositionally biased region" description="Low complexity" evidence="1">
    <location>
        <begin position="27"/>
        <end position="38"/>
    </location>
</feature>
<feature type="compositionally biased region" description="Polar residues" evidence="1">
    <location>
        <begin position="39"/>
        <end position="51"/>
    </location>
</feature>
<feature type="region of interest" description="Disordered" evidence="1">
    <location>
        <begin position="27"/>
        <end position="52"/>
    </location>
</feature>
<protein>
    <submittedName>
        <fullName evidence="3">Extracellular solute-binding protein</fullName>
    </submittedName>
</protein>
<evidence type="ECO:0000256" key="2">
    <source>
        <dbReference type="SAM" id="SignalP"/>
    </source>
</evidence>
<dbReference type="InterPro" id="IPR050490">
    <property type="entry name" value="Bact_solute-bd_prot1"/>
</dbReference>
<evidence type="ECO:0000313" key="4">
    <source>
        <dbReference type="Proteomes" id="UP000310636"/>
    </source>
</evidence>
<dbReference type="InterPro" id="IPR006059">
    <property type="entry name" value="SBP"/>
</dbReference>
<proteinExistence type="predicted"/>
<comment type="caution">
    <text evidence="3">The sequence shown here is derived from an EMBL/GenBank/DDBJ whole genome shotgun (WGS) entry which is preliminary data.</text>
</comment>
<keyword evidence="2" id="KW-0732">Signal</keyword>
<dbReference type="Pfam" id="PF01547">
    <property type="entry name" value="SBP_bac_1"/>
    <property type="match status" value="1"/>
</dbReference>
<evidence type="ECO:0000313" key="3">
    <source>
        <dbReference type="EMBL" id="THF77759.1"/>
    </source>
</evidence>